<evidence type="ECO:0000256" key="3">
    <source>
        <dbReference type="ARBA" id="ARBA00022448"/>
    </source>
</evidence>
<keyword evidence="13" id="KW-1185">Reference proteome</keyword>
<evidence type="ECO:0000256" key="1">
    <source>
        <dbReference type="ARBA" id="ARBA00004173"/>
    </source>
</evidence>
<dbReference type="InterPro" id="IPR035427">
    <property type="entry name" value="Tim10-like_dom_sf"/>
</dbReference>
<evidence type="ECO:0000256" key="9">
    <source>
        <dbReference type="ARBA" id="ARBA00023157"/>
    </source>
</evidence>
<dbReference type="GO" id="GO:0015031">
    <property type="term" value="P:protein transport"/>
    <property type="evidence" value="ECO:0007669"/>
    <property type="project" value="UniProtKB-KW"/>
</dbReference>
<comment type="caution">
    <text evidence="12">The sequence shown here is derived from an EMBL/GenBank/DDBJ whole genome shotgun (WGS) entry which is preliminary data.</text>
</comment>
<dbReference type="AlphaFoldDB" id="A0AAP0G3J1"/>
<feature type="compositionally biased region" description="Polar residues" evidence="10">
    <location>
        <begin position="221"/>
        <end position="239"/>
    </location>
</feature>
<comment type="similarity">
    <text evidence="2">Belongs to the small Tim family.</text>
</comment>
<dbReference type="InterPro" id="IPR004217">
    <property type="entry name" value="Tim10-like"/>
</dbReference>
<evidence type="ECO:0000256" key="2">
    <source>
        <dbReference type="ARBA" id="ARBA00006720"/>
    </source>
</evidence>
<dbReference type="GO" id="GO:0045039">
    <property type="term" value="P:protein insertion into mitochondrial inner membrane"/>
    <property type="evidence" value="ECO:0007669"/>
    <property type="project" value="TreeGrafter"/>
</dbReference>
<sequence>MATGQEDHIANQIFVPVSQICFRSRPRLSLRSRSPPRRPSTFALPSSWLRNHLRRLWKRNSADFLSTWQIFGMAEKEMEYRVELFNKLCQTCFNKCVEKRYAPSFPSHTPFSAPTTPPNNRHTHHIPAETQRLLPLISSIVVYLQHTPTAPSFSRPSSNKPPIRRPPNPLPAVSDPSPTSISDRRPWGLFHNSRPSALGLPSLLPALPFVGPPPISPPNPDQSRSGLFQPRSAISSPIP</sequence>
<dbReference type="Proteomes" id="UP001418222">
    <property type="component" value="Unassembled WGS sequence"/>
</dbReference>
<comment type="subcellular location">
    <subcellularLocation>
        <location evidence="1">Mitochondrion</location>
    </subcellularLocation>
</comment>
<feature type="compositionally biased region" description="Pro residues" evidence="10">
    <location>
        <begin position="210"/>
        <end position="220"/>
    </location>
</feature>
<gene>
    <name evidence="12" type="primary">TIM10</name>
    <name evidence="12" type="ORF">KSP39_PZI013442</name>
</gene>
<evidence type="ECO:0000256" key="6">
    <source>
        <dbReference type="ARBA" id="ARBA00022927"/>
    </source>
</evidence>
<dbReference type="SUPFAM" id="SSF144122">
    <property type="entry name" value="Tim10-like"/>
    <property type="match status" value="1"/>
</dbReference>
<proteinExistence type="inferred from homology"/>
<evidence type="ECO:0000313" key="13">
    <source>
        <dbReference type="Proteomes" id="UP001418222"/>
    </source>
</evidence>
<evidence type="ECO:0000256" key="4">
    <source>
        <dbReference type="ARBA" id="ARBA00022723"/>
    </source>
</evidence>
<keyword evidence="3" id="KW-0813">Transport</keyword>
<keyword evidence="7" id="KW-0811">Translocation</keyword>
<keyword evidence="4" id="KW-0479">Metal-binding</keyword>
<dbReference type="GO" id="GO:0005743">
    <property type="term" value="C:mitochondrial inner membrane"/>
    <property type="evidence" value="ECO:0007669"/>
    <property type="project" value="TreeGrafter"/>
</dbReference>
<feature type="domain" description="Tim10-like" evidence="11">
    <location>
        <begin position="72"/>
        <end position="99"/>
    </location>
</feature>
<keyword evidence="6" id="KW-0653">Protein transport</keyword>
<evidence type="ECO:0000259" key="11">
    <source>
        <dbReference type="Pfam" id="PF02953"/>
    </source>
</evidence>
<dbReference type="EMBL" id="JBBWWQ010000011">
    <property type="protein sequence ID" value="KAK8935626.1"/>
    <property type="molecule type" value="Genomic_DNA"/>
</dbReference>
<dbReference type="Gene3D" id="1.10.287.810">
    <property type="entry name" value="Mitochondrial import inner membrane translocase subunit tim13 like domains"/>
    <property type="match status" value="1"/>
</dbReference>
<dbReference type="GO" id="GO:0046872">
    <property type="term" value="F:metal ion binding"/>
    <property type="evidence" value="ECO:0007669"/>
    <property type="project" value="UniProtKB-KW"/>
</dbReference>
<accession>A0AAP0G3J1</accession>
<reference evidence="12 13" key="1">
    <citation type="journal article" date="2022" name="Nat. Plants">
        <title>Genomes of leafy and leafless Platanthera orchids illuminate the evolution of mycoheterotrophy.</title>
        <authorList>
            <person name="Li M.H."/>
            <person name="Liu K.W."/>
            <person name="Li Z."/>
            <person name="Lu H.C."/>
            <person name="Ye Q.L."/>
            <person name="Zhang D."/>
            <person name="Wang J.Y."/>
            <person name="Li Y.F."/>
            <person name="Zhong Z.M."/>
            <person name="Liu X."/>
            <person name="Yu X."/>
            <person name="Liu D.K."/>
            <person name="Tu X.D."/>
            <person name="Liu B."/>
            <person name="Hao Y."/>
            <person name="Liao X.Y."/>
            <person name="Jiang Y.T."/>
            <person name="Sun W.H."/>
            <person name="Chen J."/>
            <person name="Chen Y.Q."/>
            <person name="Ai Y."/>
            <person name="Zhai J.W."/>
            <person name="Wu S.S."/>
            <person name="Zhou Z."/>
            <person name="Hsiao Y.Y."/>
            <person name="Wu W.L."/>
            <person name="Chen Y.Y."/>
            <person name="Lin Y.F."/>
            <person name="Hsu J.L."/>
            <person name="Li C.Y."/>
            <person name="Wang Z.W."/>
            <person name="Zhao X."/>
            <person name="Zhong W.Y."/>
            <person name="Ma X.K."/>
            <person name="Ma L."/>
            <person name="Huang J."/>
            <person name="Chen G.Z."/>
            <person name="Huang M.Z."/>
            <person name="Huang L."/>
            <person name="Peng D.H."/>
            <person name="Luo Y.B."/>
            <person name="Zou S.Q."/>
            <person name="Chen S.P."/>
            <person name="Lan S."/>
            <person name="Tsai W.C."/>
            <person name="Van de Peer Y."/>
            <person name="Liu Z.J."/>
        </authorList>
    </citation>
    <scope>NUCLEOTIDE SEQUENCE [LARGE SCALE GENOMIC DNA]</scope>
    <source>
        <strain evidence="12">Lor287</strain>
    </source>
</reference>
<keyword evidence="5" id="KW-0862">Zinc</keyword>
<feature type="region of interest" description="Disordered" evidence="10">
    <location>
        <begin position="208"/>
        <end position="239"/>
    </location>
</feature>
<feature type="region of interest" description="Disordered" evidence="10">
    <location>
        <begin position="150"/>
        <end position="192"/>
    </location>
</feature>
<evidence type="ECO:0000256" key="10">
    <source>
        <dbReference type="SAM" id="MobiDB-lite"/>
    </source>
</evidence>
<dbReference type="PANTHER" id="PTHR11038">
    <property type="entry name" value="MITOCHONDRIAL IMPORT INNER MEMBRANE TRANSLOCASE SUBUNIT TIM10"/>
    <property type="match status" value="1"/>
</dbReference>
<evidence type="ECO:0000313" key="12">
    <source>
        <dbReference type="EMBL" id="KAK8935626.1"/>
    </source>
</evidence>
<evidence type="ECO:0000256" key="8">
    <source>
        <dbReference type="ARBA" id="ARBA00023128"/>
    </source>
</evidence>
<evidence type="ECO:0000256" key="7">
    <source>
        <dbReference type="ARBA" id="ARBA00023010"/>
    </source>
</evidence>
<name>A0AAP0G3J1_9ASPA</name>
<evidence type="ECO:0000256" key="5">
    <source>
        <dbReference type="ARBA" id="ARBA00022833"/>
    </source>
</evidence>
<dbReference type="PANTHER" id="PTHR11038:SF16">
    <property type="entry name" value="MITOCHONDRIAL IMPORT INNER MEMBRANE TRANSLOCASE SUBUNIT TIM10"/>
    <property type="match status" value="1"/>
</dbReference>
<dbReference type="Pfam" id="PF02953">
    <property type="entry name" value="zf-Tim10_DDP"/>
    <property type="match status" value="1"/>
</dbReference>
<keyword evidence="9" id="KW-1015">Disulfide bond</keyword>
<organism evidence="12 13">
    <name type="scientific">Platanthera zijinensis</name>
    <dbReference type="NCBI Taxonomy" id="2320716"/>
    <lineage>
        <taxon>Eukaryota</taxon>
        <taxon>Viridiplantae</taxon>
        <taxon>Streptophyta</taxon>
        <taxon>Embryophyta</taxon>
        <taxon>Tracheophyta</taxon>
        <taxon>Spermatophyta</taxon>
        <taxon>Magnoliopsida</taxon>
        <taxon>Liliopsida</taxon>
        <taxon>Asparagales</taxon>
        <taxon>Orchidaceae</taxon>
        <taxon>Orchidoideae</taxon>
        <taxon>Orchideae</taxon>
        <taxon>Orchidinae</taxon>
        <taxon>Platanthera</taxon>
    </lineage>
</organism>
<keyword evidence="8" id="KW-0496">Mitochondrion</keyword>
<protein>
    <submittedName>
        <fullName evidence="12">Mitochondrial import inner membrane translocase subunit TIM10</fullName>
    </submittedName>
</protein>